<evidence type="ECO:0000256" key="2">
    <source>
        <dbReference type="SAM" id="Phobius"/>
    </source>
</evidence>
<evidence type="ECO:0000313" key="4">
    <source>
        <dbReference type="Proteomes" id="UP000729402"/>
    </source>
</evidence>
<comment type="caution">
    <text evidence="3">The sequence shown here is derived from an EMBL/GenBank/DDBJ whole genome shotgun (WGS) entry which is preliminary data.</text>
</comment>
<sequence>MIQSSSSAYRKLSEQQNSDDHLASNADGKEASWKALWRLQIGSRFSDSLALDMMKFLLEKTGANPKGNVAMLDFFLLATVLHLLLATMLLLSAP</sequence>
<reference evidence="3" key="1">
    <citation type="journal article" date="2021" name="bioRxiv">
        <title>Whole Genome Assembly and Annotation of Northern Wild Rice, Zizania palustris L., Supports a Whole Genome Duplication in the Zizania Genus.</title>
        <authorList>
            <person name="Haas M."/>
            <person name="Kono T."/>
            <person name="Macchietto M."/>
            <person name="Millas R."/>
            <person name="McGilp L."/>
            <person name="Shao M."/>
            <person name="Duquette J."/>
            <person name="Hirsch C.N."/>
            <person name="Kimball J."/>
        </authorList>
    </citation>
    <scope>NUCLEOTIDE SEQUENCE</scope>
    <source>
        <tissue evidence="3">Fresh leaf tissue</tissue>
    </source>
</reference>
<feature type="compositionally biased region" description="Basic and acidic residues" evidence="1">
    <location>
        <begin position="18"/>
        <end position="28"/>
    </location>
</feature>
<keyword evidence="2" id="KW-0812">Transmembrane</keyword>
<keyword evidence="4" id="KW-1185">Reference proteome</keyword>
<evidence type="ECO:0000256" key="1">
    <source>
        <dbReference type="SAM" id="MobiDB-lite"/>
    </source>
</evidence>
<organism evidence="3 4">
    <name type="scientific">Zizania palustris</name>
    <name type="common">Northern wild rice</name>
    <dbReference type="NCBI Taxonomy" id="103762"/>
    <lineage>
        <taxon>Eukaryota</taxon>
        <taxon>Viridiplantae</taxon>
        <taxon>Streptophyta</taxon>
        <taxon>Embryophyta</taxon>
        <taxon>Tracheophyta</taxon>
        <taxon>Spermatophyta</taxon>
        <taxon>Magnoliopsida</taxon>
        <taxon>Liliopsida</taxon>
        <taxon>Poales</taxon>
        <taxon>Poaceae</taxon>
        <taxon>BOP clade</taxon>
        <taxon>Oryzoideae</taxon>
        <taxon>Oryzeae</taxon>
        <taxon>Zizaniinae</taxon>
        <taxon>Zizania</taxon>
    </lineage>
</organism>
<name>A0A8J5R898_ZIZPA</name>
<accession>A0A8J5R898</accession>
<keyword evidence="2" id="KW-1133">Transmembrane helix</keyword>
<protein>
    <submittedName>
        <fullName evidence="3">Uncharacterized protein</fullName>
    </submittedName>
</protein>
<dbReference type="AlphaFoldDB" id="A0A8J5R898"/>
<gene>
    <name evidence="3" type="ORF">GUJ93_ZPchr0138g25</name>
</gene>
<feature type="transmembrane region" description="Helical" evidence="2">
    <location>
        <begin position="74"/>
        <end position="93"/>
    </location>
</feature>
<evidence type="ECO:0000313" key="3">
    <source>
        <dbReference type="EMBL" id="KAG8044307.1"/>
    </source>
</evidence>
<feature type="region of interest" description="Disordered" evidence="1">
    <location>
        <begin position="1"/>
        <end position="28"/>
    </location>
</feature>
<reference evidence="3" key="2">
    <citation type="submission" date="2021-02" db="EMBL/GenBank/DDBJ databases">
        <authorList>
            <person name="Kimball J.A."/>
            <person name="Haas M.W."/>
            <person name="Macchietto M."/>
            <person name="Kono T."/>
            <person name="Duquette J."/>
            <person name="Shao M."/>
        </authorList>
    </citation>
    <scope>NUCLEOTIDE SEQUENCE</scope>
    <source>
        <tissue evidence="3">Fresh leaf tissue</tissue>
    </source>
</reference>
<proteinExistence type="predicted"/>
<dbReference type="Proteomes" id="UP000729402">
    <property type="component" value="Unassembled WGS sequence"/>
</dbReference>
<keyword evidence="2" id="KW-0472">Membrane</keyword>
<dbReference type="EMBL" id="JAAALK010000823">
    <property type="protein sequence ID" value="KAG8044307.1"/>
    <property type="molecule type" value="Genomic_DNA"/>
</dbReference>